<name>A0A1C5GLN0_9ACTN</name>
<protein>
    <submittedName>
        <fullName evidence="7">Glycosyl hydrolase family 26</fullName>
    </submittedName>
</protein>
<evidence type="ECO:0000256" key="3">
    <source>
        <dbReference type="ARBA" id="ARBA00023295"/>
    </source>
</evidence>
<dbReference type="PANTHER" id="PTHR40079:SF4">
    <property type="entry name" value="GH26 DOMAIN-CONTAINING PROTEIN-RELATED"/>
    <property type="match status" value="1"/>
</dbReference>
<keyword evidence="3 4" id="KW-0326">Glycosidase</keyword>
<dbReference type="PROSITE" id="PS51764">
    <property type="entry name" value="GH26"/>
    <property type="match status" value="1"/>
</dbReference>
<proteinExistence type="inferred from homology"/>
<evidence type="ECO:0000256" key="2">
    <source>
        <dbReference type="ARBA" id="ARBA00022801"/>
    </source>
</evidence>
<dbReference type="Gene3D" id="3.20.20.80">
    <property type="entry name" value="Glycosidases"/>
    <property type="match status" value="1"/>
</dbReference>
<feature type="region of interest" description="Disordered" evidence="5">
    <location>
        <begin position="37"/>
        <end position="58"/>
    </location>
</feature>
<gene>
    <name evidence="7" type="ORF">GA0074704_0105</name>
</gene>
<feature type="active site" description="Proton donor" evidence="4">
    <location>
        <position position="180"/>
    </location>
</feature>
<evidence type="ECO:0000259" key="6">
    <source>
        <dbReference type="PROSITE" id="PS51764"/>
    </source>
</evidence>
<dbReference type="EMBL" id="LT607751">
    <property type="protein sequence ID" value="SCG34653.1"/>
    <property type="molecule type" value="Genomic_DNA"/>
</dbReference>
<dbReference type="Proteomes" id="UP000198210">
    <property type="component" value="Chromosome I"/>
</dbReference>
<evidence type="ECO:0000256" key="1">
    <source>
        <dbReference type="ARBA" id="ARBA00007754"/>
    </source>
</evidence>
<organism evidence="7 8">
    <name type="scientific">Micromonospora siamensis</name>
    <dbReference type="NCBI Taxonomy" id="299152"/>
    <lineage>
        <taxon>Bacteria</taxon>
        <taxon>Bacillati</taxon>
        <taxon>Actinomycetota</taxon>
        <taxon>Actinomycetes</taxon>
        <taxon>Micromonosporales</taxon>
        <taxon>Micromonosporaceae</taxon>
        <taxon>Micromonospora</taxon>
    </lineage>
</organism>
<evidence type="ECO:0000256" key="4">
    <source>
        <dbReference type="PROSITE-ProRule" id="PRU01100"/>
    </source>
</evidence>
<sequence>MRRPVTWQITLLVLVLAVVAGAAFLVLRGRTGQSGAVDAGVEPGASVDATRSPNPPTPFPPKGKVFLGIQTEHGPYDFTPLSAYTEATGHRPAAFQFAQGWAHNPFDRAVFDRVAERNMLPIVAWEPWDYLATGRARSHGEQPAYRLSRIAGGDFDEYIRSWAQGLKSLGYPVGMRFAHEMNGFWYPWCEQSNGNREGDYVRAYRHVHDIFRQVGVTNVIWVWSANVTYPGAEPLTGLYPGDRYVDWVGLSGYYGTAGVERYRSFDRIFDDTLDQVRRFTRKPIVITETGASDAEGRRAAWIREMFSQLPRHPDVIGVIWFETNKELDWRLSVTPDAARLYGEKAAAARYRVTWSTNTVPRRTVTAPRR</sequence>
<dbReference type="SUPFAM" id="SSF51445">
    <property type="entry name" value="(Trans)glycosidases"/>
    <property type="match status" value="1"/>
</dbReference>
<evidence type="ECO:0000256" key="5">
    <source>
        <dbReference type="SAM" id="MobiDB-lite"/>
    </source>
</evidence>
<evidence type="ECO:0000313" key="8">
    <source>
        <dbReference type="Proteomes" id="UP000198210"/>
    </source>
</evidence>
<dbReference type="RefSeq" id="WP_088968666.1">
    <property type="nucleotide sequence ID" value="NZ_JBHLYF010000045.1"/>
</dbReference>
<comment type="similarity">
    <text evidence="1 4">Belongs to the glycosyl hydrolase 26 family.</text>
</comment>
<dbReference type="Pfam" id="PF02156">
    <property type="entry name" value="Glyco_hydro_26"/>
    <property type="match status" value="1"/>
</dbReference>
<dbReference type="GO" id="GO:0006080">
    <property type="term" value="P:substituted mannan metabolic process"/>
    <property type="evidence" value="ECO:0007669"/>
    <property type="project" value="InterPro"/>
</dbReference>
<keyword evidence="2 4" id="KW-0378">Hydrolase</keyword>
<dbReference type="GO" id="GO:0016985">
    <property type="term" value="F:mannan endo-1,4-beta-mannosidase activity"/>
    <property type="evidence" value="ECO:0007669"/>
    <property type="project" value="InterPro"/>
</dbReference>
<dbReference type="InterPro" id="IPR017853">
    <property type="entry name" value="GH"/>
</dbReference>
<dbReference type="InterPro" id="IPR000805">
    <property type="entry name" value="Glyco_hydro_26"/>
</dbReference>
<keyword evidence="8" id="KW-1185">Reference proteome</keyword>
<dbReference type="PANTHER" id="PTHR40079">
    <property type="entry name" value="MANNAN ENDO-1,4-BETA-MANNOSIDASE E-RELATED"/>
    <property type="match status" value="1"/>
</dbReference>
<feature type="domain" description="GH26" evidence="6">
    <location>
        <begin position="48"/>
        <end position="350"/>
    </location>
</feature>
<evidence type="ECO:0000313" key="7">
    <source>
        <dbReference type="EMBL" id="SCG34653.1"/>
    </source>
</evidence>
<dbReference type="InterPro" id="IPR022790">
    <property type="entry name" value="GH26_dom"/>
</dbReference>
<accession>A0A1C5GLN0</accession>
<feature type="active site" description="Nucleophile" evidence="4">
    <location>
        <position position="288"/>
    </location>
</feature>
<reference evidence="7 8" key="1">
    <citation type="submission" date="2016-06" db="EMBL/GenBank/DDBJ databases">
        <authorList>
            <person name="Kjaerup R.B."/>
            <person name="Dalgaard T.S."/>
            <person name="Juul-Madsen H.R."/>
        </authorList>
    </citation>
    <scope>NUCLEOTIDE SEQUENCE [LARGE SCALE GENOMIC DNA]</scope>
    <source>
        <strain evidence="7 8">DSM 45097</strain>
    </source>
</reference>
<dbReference type="AlphaFoldDB" id="A0A1C5GLN0"/>